<evidence type="ECO:0000313" key="5">
    <source>
        <dbReference type="EMBL" id="MFC3302520.1"/>
    </source>
</evidence>
<evidence type="ECO:0000256" key="3">
    <source>
        <dbReference type="RuleBase" id="RU003616"/>
    </source>
</evidence>
<evidence type="ECO:0000256" key="2">
    <source>
        <dbReference type="PROSITE-ProRule" id="PRU00285"/>
    </source>
</evidence>
<dbReference type="InterPro" id="IPR008978">
    <property type="entry name" value="HSP20-like_chaperone"/>
</dbReference>
<keyword evidence="1" id="KW-0346">Stress response</keyword>
<dbReference type="Proteomes" id="UP001595607">
    <property type="component" value="Unassembled WGS sequence"/>
</dbReference>
<dbReference type="CDD" id="cd06464">
    <property type="entry name" value="ACD_sHsps-like"/>
    <property type="match status" value="1"/>
</dbReference>
<proteinExistence type="inferred from homology"/>
<comment type="caution">
    <text evidence="5">The sequence shown here is derived from an EMBL/GenBank/DDBJ whole genome shotgun (WGS) entry which is preliminary data.</text>
</comment>
<evidence type="ECO:0000259" key="4">
    <source>
        <dbReference type="PROSITE" id="PS01031"/>
    </source>
</evidence>
<dbReference type="SUPFAM" id="SSF49764">
    <property type="entry name" value="HSP20-like chaperones"/>
    <property type="match status" value="1"/>
</dbReference>
<dbReference type="RefSeq" id="WP_189570846.1">
    <property type="nucleotide sequence ID" value="NZ_BMXU01000001.1"/>
</dbReference>
<name>A0ABV7MCQ9_9PROT</name>
<feature type="domain" description="SHSP" evidence="4">
    <location>
        <begin position="21"/>
        <end position="132"/>
    </location>
</feature>
<evidence type="ECO:0000256" key="1">
    <source>
        <dbReference type="ARBA" id="ARBA00023016"/>
    </source>
</evidence>
<keyword evidence="6" id="KW-1185">Reference proteome</keyword>
<dbReference type="Gene3D" id="2.60.40.790">
    <property type="match status" value="1"/>
</dbReference>
<gene>
    <name evidence="5" type="ORF">ACFONP_07225</name>
</gene>
<dbReference type="PANTHER" id="PTHR46733">
    <property type="entry name" value="26.5 KDA HEAT SHOCK PROTEIN, MITOCHONDRIAL"/>
    <property type="match status" value="1"/>
</dbReference>
<dbReference type="InterPro" id="IPR002068">
    <property type="entry name" value="A-crystallin/Hsp20_dom"/>
</dbReference>
<organism evidence="5 6">
    <name type="scientific">Parvularcula lutaonensis</name>
    <dbReference type="NCBI Taxonomy" id="491923"/>
    <lineage>
        <taxon>Bacteria</taxon>
        <taxon>Pseudomonadati</taxon>
        <taxon>Pseudomonadota</taxon>
        <taxon>Alphaproteobacteria</taxon>
        <taxon>Parvularculales</taxon>
        <taxon>Parvularculaceae</taxon>
        <taxon>Parvularcula</taxon>
    </lineage>
</organism>
<dbReference type="EMBL" id="JBHRVA010000002">
    <property type="protein sequence ID" value="MFC3302520.1"/>
    <property type="molecule type" value="Genomic_DNA"/>
</dbReference>
<dbReference type="InterPro" id="IPR044587">
    <property type="entry name" value="HSP21-like"/>
</dbReference>
<comment type="similarity">
    <text evidence="2 3">Belongs to the small heat shock protein (HSP20) family.</text>
</comment>
<protein>
    <submittedName>
        <fullName evidence="5">Hsp20/alpha crystallin family protein</fullName>
    </submittedName>
</protein>
<dbReference type="Pfam" id="PF00011">
    <property type="entry name" value="HSP20"/>
    <property type="match status" value="1"/>
</dbReference>
<reference evidence="6" key="1">
    <citation type="journal article" date="2019" name="Int. J. Syst. Evol. Microbiol.">
        <title>The Global Catalogue of Microorganisms (GCM) 10K type strain sequencing project: providing services to taxonomists for standard genome sequencing and annotation.</title>
        <authorList>
            <consortium name="The Broad Institute Genomics Platform"/>
            <consortium name="The Broad Institute Genome Sequencing Center for Infectious Disease"/>
            <person name="Wu L."/>
            <person name="Ma J."/>
        </authorList>
    </citation>
    <scope>NUCLEOTIDE SEQUENCE [LARGE SCALE GENOMIC DNA]</scope>
    <source>
        <strain evidence="6">KCTC 22245</strain>
    </source>
</reference>
<evidence type="ECO:0000313" key="6">
    <source>
        <dbReference type="Proteomes" id="UP001595607"/>
    </source>
</evidence>
<dbReference type="PROSITE" id="PS01031">
    <property type="entry name" value="SHSP"/>
    <property type="match status" value="1"/>
</dbReference>
<accession>A0ABV7MCQ9</accession>
<dbReference type="PANTHER" id="PTHR46733:SF4">
    <property type="entry name" value="HEAT SHOCK PROTEIN 21, CHLOROPLASTIC"/>
    <property type="match status" value="1"/>
</dbReference>
<sequence>MSADLVRQDREENVTRLDDHRSVPVYRPDTDIYDDGDRVIIEADLPGCSVDDIDITLENGVLTIKSQQPRQSRSGWRPIYTEYGEGRFERSFALTDDIDQDKIDASVRNGVLRLELHRSESTKPRRISISAK</sequence>